<keyword evidence="4" id="KW-0653">Protein transport</keyword>
<evidence type="ECO:0000256" key="2">
    <source>
        <dbReference type="ARBA" id="ARBA00022448"/>
    </source>
</evidence>
<dbReference type="EMBL" id="BTCM01000001">
    <property type="protein sequence ID" value="GMK53685.1"/>
    <property type="molecule type" value="Genomic_DNA"/>
</dbReference>
<evidence type="ECO:0000256" key="3">
    <source>
        <dbReference type="ARBA" id="ARBA00022816"/>
    </source>
</evidence>
<dbReference type="GO" id="GO:0005643">
    <property type="term" value="C:nuclear pore"/>
    <property type="evidence" value="ECO:0007669"/>
    <property type="project" value="UniProtKB-SubCell"/>
</dbReference>
<dbReference type="Proteomes" id="UP001222932">
    <property type="component" value="Unassembled WGS sequence"/>
</dbReference>
<name>A0AAD3TN13_9TREE</name>
<sequence length="813" mass="87729">MPPLLPFSLDALRSHAIFIPPASTSDDGWELVGPQPSLDGFPAPKNARLAVRDRDLIVAFGKEIRMTSLSSEGWEVHGTSVGGYKTLKSPHLTFTIHQLVLNPTGRLLAVVGHHQLVVLVLPRAGFASSVGGEVTCRSFPVDEYQHSPSSLIPLTKVRWHPWGEGGNSLWVLAANGNLFEYDILRPQDPVQKFSFLPDKTSRPKSKFSAVDPLSQYATSFTFGPRGMDFAPLMVYALMANGDVYTMGPVLPSSAEVPATYLASLQAWVAEGLKQLEDAKAKPGEQGSAEYASLMGRRQLQEAWVNTVVKQGSQDDEQSTLSTPPRRRGFGLPERAPSPPQSDKPPPPPGFVRVHPPHLTATGGPAAGMHRPLARQGPLLFNPAPQEVGNGGDIDEQSATDITILHAAGDVPEGEEADARVDVLAIAWSSGRVDLGIVTEGCEPRWITSRDPAPTDIYLHIVESVLSSFPSSEPDAIALNSPAFVADPIHSDVVYVGHTFGVDAISIAPWVTQLLAGETKLFPSDVAQLVETSPSNPIVGIATFCNITLGYGLLALASSGQLAAVEMDVRVPDRGFAPPEPVPAPDKNSQSLLDKPFEVSLPTTQYNPKMAIRKAPDSHKVLETIGPAHVTALRDAASQIKSRTHAVEEASAKTEARLDLQVKEYARQLVVLRTAAASVSALRSVTARNAERAEGALAAQQSLGDRLDAVLTALMAEHRPQIGGVERRWFDELERIRARVNGMRGSPGFAPRAQVLKEQLEVVRPLVKTANAREEEYGARQLRPLQAALGSRGDELARLMRKMNALSVRVEEID</sequence>
<dbReference type="InterPro" id="IPR037700">
    <property type="entry name" value="NUP88/NUP82"/>
</dbReference>
<protein>
    <recommendedName>
        <fullName evidence="11">Nucleoporin Nup82</fullName>
    </recommendedName>
</protein>
<keyword evidence="2" id="KW-0813">Transport</keyword>
<evidence type="ECO:0000256" key="4">
    <source>
        <dbReference type="ARBA" id="ARBA00022927"/>
    </source>
</evidence>
<dbReference type="GO" id="GO:0017056">
    <property type="term" value="F:structural constituent of nuclear pore"/>
    <property type="evidence" value="ECO:0007669"/>
    <property type="project" value="InterPro"/>
</dbReference>
<dbReference type="PANTHER" id="PTHR13257:SF0">
    <property type="entry name" value="NUCLEAR PORE COMPLEX PROTEIN NUP88"/>
    <property type="match status" value="1"/>
</dbReference>
<keyword evidence="10" id="KW-1185">Reference proteome</keyword>
<keyword evidence="7" id="KW-0539">Nucleus</keyword>
<feature type="region of interest" description="Disordered" evidence="8">
    <location>
        <begin position="308"/>
        <end position="394"/>
    </location>
</feature>
<evidence type="ECO:0000256" key="8">
    <source>
        <dbReference type="SAM" id="MobiDB-lite"/>
    </source>
</evidence>
<evidence type="ECO:0008006" key="11">
    <source>
        <dbReference type="Google" id="ProtNLM"/>
    </source>
</evidence>
<keyword evidence="6" id="KW-0906">Nuclear pore complex</keyword>
<reference evidence="9" key="1">
    <citation type="journal article" date="2023" name="BMC Genomics">
        <title>Chromosome-level genome assemblies of Cutaneotrichosporon spp. (Trichosporonales, Basidiomycota) reveal imbalanced evolution between nucleotide sequences and chromosome synteny.</title>
        <authorList>
            <person name="Kobayashi Y."/>
            <person name="Kayamori A."/>
            <person name="Aoki K."/>
            <person name="Shiwa Y."/>
            <person name="Matsutani M."/>
            <person name="Fujita N."/>
            <person name="Sugita T."/>
            <person name="Iwasaki W."/>
            <person name="Tanaka N."/>
            <person name="Takashima M."/>
        </authorList>
    </citation>
    <scope>NUCLEOTIDE SEQUENCE</scope>
    <source>
        <strain evidence="9">HIS016</strain>
    </source>
</reference>
<evidence type="ECO:0000256" key="7">
    <source>
        <dbReference type="ARBA" id="ARBA00023242"/>
    </source>
</evidence>
<organism evidence="9 10">
    <name type="scientific">Cutaneotrichosporon spelunceum</name>
    <dbReference type="NCBI Taxonomy" id="1672016"/>
    <lineage>
        <taxon>Eukaryota</taxon>
        <taxon>Fungi</taxon>
        <taxon>Dikarya</taxon>
        <taxon>Basidiomycota</taxon>
        <taxon>Agaricomycotina</taxon>
        <taxon>Tremellomycetes</taxon>
        <taxon>Trichosporonales</taxon>
        <taxon>Trichosporonaceae</taxon>
        <taxon>Cutaneotrichosporon</taxon>
    </lineage>
</organism>
<gene>
    <name evidence="9" type="ORF">CspeluHIS016_0102710</name>
</gene>
<dbReference type="AlphaFoldDB" id="A0AAD3TN13"/>
<dbReference type="GO" id="GO:0000056">
    <property type="term" value="P:ribosomal small subunit export from nucleus"/>
    <property type="evidence" value="ECO:0007669"/>
    <property type="project" value="InterPro"/>
</dbReference>
<keyword evidence="5" id="KW-0811">Translocation</keyword>
<dbReference type="GO" id="GO:0006606">
    <property type="term" value="P:protein import into nucleus"/>
    <property type="evidence" value="ECO:0007669"/>
    <property type="project" value="TreeGrafter"/>
</dbReference>
<comment type="caution">
    <text evidence="9">The sequence shown here is derived from an EMBL/GenBank/DDBJ whole genome shotgun (WGS) entry which is preliminary data.</text>
</comment>
<dbReference type="GO" id="GO:0006406">
    <property type="term" value="P:mRNA export from nucleus"/>
    <property type="evidence" value="ECO:0007669"/>
    <property type="project" value="TreeGrafter"/>
</dbReference>
<proteinExistence type="predicted"/>
<dbReference type="GO" id="GO:0000055">
    <property type="term" value="P:ribosomal large subunit export from nucleus"/>
    <property type="evidence" value="ECO:0007669"/>
    <property type="project" value="InterPro"/>
</dbReference>
<comment type="subcellular location">
    <subcellularLocation>
        <location evidence="1">Nucleus</location>
        <location evidence="1">Nuclear pore complex</location>
    </subcellularLocation>
</comment>
<keyword evidence="3" id="KW-0509">mRNA transport</keyword>
<evidence type="ECO:0000256" key="5">
    <source>
        <dbReference type="ARBA" id="ARBA00023010"/>
    </source>
</evidence>
<reference evidence="9" key="2">
    <citation type="submission" date="2023-06" db="EMBL/GenBank/DDBJ databases">
        <authorList>
            <person name="Kobayashi Y."/>
            <person name="Kayamori A."/>
            <person name="Aoki K."/>
            <person name="Shiwa Y."/>
            <person name="Fujita N."/>
            <person name="Sugita T."/>
            <person name="Iwasaki W."/>
            <person name="Tanaka N."/>
            <person name="Takashima M."/>
        </authorList>
    </citation>
    <scope>NUCLEOTIDE SEQUENCE</scope>
    <source>
        <strain evidence="9">HIS016</strain>
    </source>
</reference>
<evidence type="ECO:0000256" key="1">
    <source>
        <dbReference type="ARBA" id="ARBA00004567"/>
    </source>
</evidence>
<dbReference type="Pfam" id="PF10168">
    <property type="entry name" value="Nup88"/>
    <property type="match status" value="1"/>
</dbReference>
<evidence type="ECO:0000256" key="6">
    <source>
        <dbReference type="ARBA" id="ARBA00023132"/>
    </source>
</evidence>
<evidence type="ECO:0000313" key="9">
    <source>
        <dbReference type="EMBL" id="GMK53685.1"/>
    </source>
</evidence>
<dbReference type="PANTHER" id="PTHR13257">
    <property type="entry name" value="NUCLEOPORIN NUP84-RELATED"/>
    <property type="match status" value="1"/>
</dbReference>
<dbReference type="InterPro" id="IPR019321">
    <property type="entry name" value="Nucleoporin_Nup88"/>
</dbReference>
<feature type="compositionally biased region" description="Pro residues" evidence="8">
    <location>
        <begin position="335"/>
        <end position="349"/>
    </location>
</feature>
<accession>A0AAD3TN13</accession>
<evidence type="ECO:0000313" key="10">
    <source>
        <dbReference type="Proteomes" id="UP001222932"/>
    </source>
</evidence>